<evidence type="ECO:0000256" key="3">
    <source>
        <dbReference type="PROSITE-ProRule" id="PRU00464"/>
    </source>
</evidence>
<organism evidence="5 6">
    <name type="scientific">Pseudoscardovia radai</name>
    <dbReference type="NCBI Taxonomy" id="987066"/>
    <lineage>
        <taxon>Bacteria</taxon>
        <taxon>Bacillati</taxon>
        <taxon>Actinomycetota</taxon>
        <taxon>Actinomycetes</taxon>
        <taxon>Bifidobacteriales</taxon>
        <taxon>Bifidobacteriaceae</taxon>
        <taxon>Pseudoscardovia</taxon>
    </lineage>
</organism>
<evidence type="ECO:0000313" key="6">
    <source>
        <dbReference type="Proteomes" id="UP000216725"/>
    </source>
</evidence>
<dbReference type="InterPro" id="IPR001310">
    <property type="entry name" value="Histidine_triad_HIT"/>
</dbReference>
<reference evidence="5 6" key="1">
    <citation type="journal article" date="2017" name="BMC Genomics">
        <title>Comparative genomic and phylogenomic analyses of the Bifidobacteriaceae family.</title>
        <authorList>
            <person name="Lugli G.A."/>
            <person name="Milani C."/>
            <person name="Turroni F."/>
            <person name="Duranti S."/>
            <person name="Mancabelli L."/>
            <person name="Mangifesta M."/>
            <person name="Ferrario C."/>
            <person name="Modesto M."/>
            <person name="Mattarelli P."/>
            <person name="Jiri K."/>
            <person name="van Sinderen D."/>
            <person name="Ventura M."/>
        </authorList>
    </citation>
    <scope>NUCLEOTIDE SEQUENCE [LARGE SCALE GENOMIC DNA]</scope>
    <source>
        <strain evidence="5 6">DSM 24742</strain>
    </source>
</reference>
<feature type="active site" description="Tele-AMP-histidine intermediate" evidence="1">
    <location>
        <position position="122"/>
    </location>
</feature>
<dbReference type="AlphaFoldDB" id="A0A261EXT5"/>
<dbReference type="InterPro" id="IPR036265">
    <property type="entry name" value="HIT-like_sf"/>
</dbReference>
<evidence type="ECO:0000256" key="2">
    <source>
        <dbReference type="PIRSR" id="PIRSR601310-3"/>
    </source>
</evidence>
<evidence type="ECO:0000256" key="1">
    <source>
        <dbReference type="PIRSR" id="PIRSR601310-1"/>
    </source>
</evidence>
<keyword evidence="6" id="KW-1185">Reference proteome</keyword>
<comment type="caution">
    <text evidence="5">The sequence shown here is derived from an EMBL/GenBank/DDBJ whole genome shotgun (WGS) entry which is preliminary data.</text>
</comment>
<dbReference type="PRINTS" id="PR00332">
    <property type="entry name" value="HISTRIAD"/>
</dbReference>
<accession>A0A261EXT5</accession>
<dbReference type="InterPro" id="IPR011146">
    <property type="entry name" value="HIT-like"/>
</dbReference>
<dbReference type="Gene3D" id="3.30.428.10">
    <property type="entry name" value="HIT-like"/>
    <property type="match status" value="1"/>
</dbReference>
<dbReference type="SUPFAM" id="SSF54197">
    <property type="entry name" value="HIT-like"/>
    <property type="match status" value="1"/>
</dbReference>
<feature type="short sequence motif" description="Histidine triad motif" evidence="2 3">
    <location>
        <begin position="120"/>
        <end position="124"/>
    </location>
</feature>
<evidence type="ECO:0000313" key="5">
    <source>
        <dbReference type="EMBL" id="OZG51476.1"/>
    </source>
</evidence>
<dbReference type="PANTHER" id="PTHR23089">
    <property type="entry name" value="HISTIDINE TRIAD HIT PROTEIN"/>
    <property type="match status" value="1"/>
</dbReference>
<protein>
    <submittedName>
        <fullName evidence="5">Histidine triad nucleotide-binding protein</fullName>
    </submittedName>
</protein>
<dbReference type="CDD" id="cd01276">
    <property type="entry name" value="PKCI_related"/>
    <property type="match status" value="1"/>
</dbReference>
<feature type="domain" description="HIT" evidence="4">
    <location>
        <begin position="29"/>
        <end position="135"/>
    </location>
</feature>
<dbReference type="PROSITE" id="PS51084">
    <property type="entry name" value="HIT_2"/>
    <property type="match status" value="1"/>
</dbReference>
<dbReference type="Pfam" id="PF01230">
    <property type="entry name" value="HIT"/>
    <property type="match status" value="1"/>
</dbReference>
<dbReference type="Proteomes" id="UP000216725">
    <property type="component" value="Unassembled WGS sequence"/>
</dbReference>
<evidence type="ECO:0000259" key="4">
    <source>
        <dbReference type="PROSITE" id="PS51084"/>
    </source>
</evidence>
<sequence length="140" mass="15050">MAGNKMEDDIAKGWRMTQGVTMAEENDCLFCKIAAGQIPSTKVYEDDTVYAFEDINPVSEVHVLVIPKKHYPNAAAVASADPQLFAHIVETAQAIADKRCDGAFHLLFNTGEAAGQTVFHCHAHVLGGKPDAAKLVKALA</sequence>
<proteinExistence type="predicted"/>
<name>A0A261EXT5_9BIFI</name>
<gene>
    <name evidence="5" type="ORF">PSRA_1111</name>
</gene>
<dbReference type="EMBL" id="MWWR01000008">
    <property type="protein sequence ID" value="OZG51476.1"/>
    <property type="molecule type" value="Genomic_DNA"/>
</dbReference>
<dbReference type="GO" id="GO:0003824">
    <property type="term" value="F:catalytic activity"/>
    <property type="evidence" value="ECO:0007669"/>
    <property type="project" value="InterPro"/>
</dbReference>